<keyword evidence="3" id="KW-0963">Cytoplasm</keyword>
<evidence type="ECO:0000313" key="11">
    <source>
        <dbReference type="Ensembl" id="ENSLCNP00005033607.1"/>
    </source>
</evidence>
<accession>A0A667I390</accession>
<dbReference type="UniPathway" id="UPA00068">
    <property type="reaction ID" value="UER00113"/>
</dbReference>
<evidence type="ECO:0000256" key="7">
    <source>
        <dbReference type="ARBA" id="ARBA00022741"/>
    </source>
</evidence>
<dbReference type="Proteomes" id="UP000472241">
    <property type="component" value="Unplaced"/>
</dbReference>
<keyword evidence="6" id="KW-0028">Amino-acid biosynthesis</keyword>
<gene>
    <name evidence="11" type="primary">ASS1</name>
</gene>
<evidence type="ECO:0000256" key="8">
    <source>
        <dbReference type="ARBA" id="ARBA00022840"/>
    </source>
</evidence>
<feature type="region of interest" description="Disordered" evidence="9">
    <location>
        <begin position="271"/>
        <end position="300"/>
    </location>
</feature>
<evidence type="ECO:0000256" key="1">
    <source>
        <dbReference type="ARBA" id="ARBA00004967"/>
    </source>
</evidence>
<dbReference type="GO" id="GO:0000053">
    <property type="term" value="P:argininosuccinate metabolic process"/>
    <property type="evidence" value="ECO:0007669"/>
    <property type="project" value="TreeGrafter"/>
</dbReference>
<keyword evidence="7" id="KW-0547">Nucleotide-binding</keyword>
<feature type="domain" description="Arginosuccinate synthase C-terminal" evidence="10">
    <location>
        <begin position="373"/>
        <end position="587"/>
    </location>
</feature>
<evidence type="ECO:0000259" key="10">
    <source>
        <dbReference type="Pfam" id="PF20979"/>
    </source>
</evidence>
<dbReference type="GO" id="GO:0000050">
    <property type="term" value="P:urea cycle"/>
    <property type="evidence" value="ECO:0007669"/>
    <property type="project" value="TreeGrafter"/>
</dbReference>
<dbReference type="InterPro" id="IPR048268">
    <property type="entry name" value="Arginosuc_syn_C"/>
</dbReference>
<evidence type="ECO:0000256" key="5">
    <source>
        <dbReference type="ARBA" id="ARBA00022598"/>
    </source>
</evidence>
<keyword evidence="8" id="KW-0067">ATP-binding</keyword>
<evidence type="ECO:0000256" key="2">
    <source>
        <dbReference type="ARBA" id="ARBA00012286"/>
    </source>
</evidence>
<evidence type="ECO:0000256" key="4">
    <source>
        <dbReference type="ARBA" id="ARBA00022571"/>
    </source>
</evidence>
<dbReference type="PANTHER" id="PTHR11587">
    <property type="entry name" value="ARGININOSUCCINATE SYNTHASE"/>
    <property type="match status" value="1"/>
</dbReference>
<organism evidence="11 12">
    <name type="scientific">Lynx canadensis</name>
    <name type="common">Canada lynx</name>
    <name type="synonym">Felis canadensis</name>
    <dbReference type="NCBI Taxonomy" id="61383"/>
    <lineage>
        <taxon>Eukaryota</taxon>
        <taxon>Metazoa</taxon>
        <taxon>Chordata</taxon>
        <taxon>Craniata</taxon>
        <taxon>Vertebrata</taxon>
        <taxon>Euteleostomi</taxon>
        <taxon>Mammalia</taxon>
        <taxon>Eutheria</taxon>
        <taxon>Laurasiatheria</taxon>
        <taxon>Carnivora</taxon>
        <taxon>Feliformia</taxon>
        <taxon>Felidae</taxon>
        <taxon>Felinae</taxon>
        <taxon>Lynx</taxon>
    </lineage>
</organism>
<evidence type="ECO:0000256" key="9">
    <source>
        <dbReference type="SAM" id="MobiDB-lite"/>
    </source>
</evidence>
<dbReference type="InterPro" id="IPR001518">
    <property type="entry name" value="Arginosuc_synth"/>
</dbReference>
<dbReference type="AlphaFoldDB" id="A0A667I390"/>
<dbReference type="FunFam" id="3.90.1260.10:FF:000005">
    <property type="entry name" value="Argininosuccinate synthase 1"/>
    <property type="match status" value="1"/>
</dbReference>
<dbReference type="Pfam" id="PF20979">
    <property type="entry name" value="Arginosuc_syn_C"/>
    <property type="match status" value="1"/>
</dbReference>
<dbReference type="Gene3D" id="3.90.1260.10">
    <property type="entry name" value="Argininosuccinate synthetase, chain A, domain 2"/>
    <property type="match status" value="1"/>
</dbReference>
<feature type="region of interest" description="Disordered" evidence="9">
    <location>
        <begin position="1"/>
        <end position="34"/>
    </location>
</feature>
<dbReference type="GO" id="GO:0005524">
    <property type="term" value="F:ATP binding"/>
    <property type="evidence" value="ECO:0007669"/>
    <property type="project" value="UniProtKB-KW"/>
</dbReference>
<evidence type="ECO:0000313" key="12">
    <source>
        <dbReference type="Proteomes" id="UP000472241"/>
    </source>
</evidence>
<dbReference type="FunFam" id="1.20.5.470:FF:000003">
    <property type="entry name" value="Argininosuccinate synthase 1"/>
    <property type="match status" value="1"/>
</dbReference>
<keyword evidence="12" id="KW-1185">Reference proteome</keyword>
<dbReference type="PANTHER" id="PTHR11587:SF2">
    <property type="entry name" value="ARGININOSUCCINATE SYNTHASE"/>
    <property type="match status" value="1"/>
</dbReference>
<reference evidence="11" key="1">
    <citation type="submission" date="2025-08" db="UniProtKB">
        <authorList>
            <consortium name="Ensembl"/>
        </authorList>
    </citation>
    <scope>IDENTIFICATION</scope>
</reference>
<dbReference type="GO" id="GO:0004055">
    <property type="term" value="F:argininosuccinate synthase activity"/>
    <property type="evidence" value="ECO:0007669"/>
    <property type="project" value="UniProtKB-EC"/>
</dbReference>
<proteinExistence type="predicted"/>
<evidence type="ECO:0000256" key="6">
    <source>
        <dbReference type="ARBA" id="ARBA00022605"/>
    </source>
</evidence>
<name>A0A667I390_LYNCA</name>
<dbReference type="GO" id="GO:0006526">
    <property type="term" value="P:L-arginine biosynthetic process"/>
    <property type="evidence" value="ECO:0007669"/>
    <property type="project" value="UniProtKB-UniPathway"/>
</dbReference>
<dbReference type="SUPFAM" id="SSF69864">
    <property type="entry name" value="Argininosuccinate synthetase, C-terminal domain"/>
    <property type="match status" value="1"/>
</dbReference>
<keyword evidence="4" id="KW-0055">Arginine biosynthesis</keyword>
<sequence>MSFSGLQSDGCGRCARQGERGASQKVPGPYRKQVPWARSPLLGAQKVPRGHRWLPRWKFGPFQPPPLPLRGSGTHSNAQNLLEGTSKVSIHSTTSQTPSCGFCTGASSRRALTLRAAWRRGGTLERGPGLDCVVTSVSEAWKENQGSRACPSGLLHAASLPPPCHFLPAATRNPHPGHPQEPVEHGREPYAHQVRKTSPACPLPRPVSGSTCLRRADVTVTACVDRPTCSSLHGPLGGRWMIGTRPPLGYPEGFSEEVTFDIQTSRMRTDWTGRGARSVSSRENSMCDAPPPPRWEALGPCPPRRLREMSQGLSCNLQFPQPTMVGSECSRRGWQRLLWQRKKGRADLCWAWWGRGASPCPSPPDPLSSLSPCSYEAGILENPKNQAPPGLYTKTQDPTKAPNSPDILEIEFKKGVPVKVTNVKDGTTHRTSLELFTYLNEVAGKHGVGRIDIVENRFIGMKSRGIYETPAGTVLYHAHLDIEAFTMDREVRKIKQGLGLKFAELVYTGFWHSPECEFVRHCIAKSQERVEGRVQVSVFKGQVYILSRESPLSLYNEELVSMNVQGDYEPIDATGFININSLRLKEYHRLQSKVTAK</sequence>
<dbReference type="Gene3D" id="1.20.5.470">
    <property type="entry name" value="Single helix bin"/>
    <property type="match status" value="1"/>
</dbReference>
<keyword evidence="5" id="KW-0436">Ligase</keyword>
<dbReference type="GO" id="GO:0005737">
    <property type="term" value="C:cytoplasm"/>
    <property type="evidence" value="ECO:0007669"/>
    <property type="project" value="TreeGrafter"/>
</dbReference>
<protein>
    <recommendedName>
        <fullName evidence="2">argininosuccinate synthase</fullName>
        <ecNumber evidence="2">6.3.4.5</ecNumber>
    </recommendedName>
</protein>
<dbReference type="InterPro" id="IPR024074">
    <property type="entry name" value="AS_cat/multimer_dom_body"/>
</dbReference>
<dbReference type="EC" id="6.3.4.5" evidence="2"/>
<dbReference type="Ensembl" id="ENSLCNT00005037506.1">
    <property type="protein sequence ID" value="ENSLCNP00005033607.1"/>
    <property type="gene ID" value="ENSLCNG00005021833.1"/>
</dbReference>
<evidence type="ECO:0000256" key="3">
    <source>
        <dbReference type="ARBA" id="ARBA00022490"/>
    </source>
</evidence>
<reference evidence="11" key="2">
    <citation type="submission" date="2025-09" db="UniProtKB">
        <authorList>
            <consortium name="Ensembl"/>
        </authorList>
    </citation>
    <scope>IDENTIFICATION</scope>
</reference>
<comment type="pathway">
    <text evidence="1">Amino-acid biosynthesis; L-arginine biosynthesis; L-arginine from L-ornithine and carbamoyl phosphate: step 2/3.</text>
</comment>